<feature type="transmembrane region" description="Helical" evidence="6">
    <location>
        <begin position="50"/>
        <end position="72"/>
    </location>
</feature>
<sequence>MTSITALAPLSSPRYRPLFLAMVLAIFGQGAWNLYLAMQVLELGADPPTLAGVVMWSGVGLLAASLPAGVVADRLSKKGILVAVLVVNAVAAGVVSGLATMGAAQYWLLGLSALIVGASTAFFFPAYTALVPLLVEEEQLMAVNGLEGATRPVVGQALAPALTGAVIGATTPPAGGLLIALSLAAGAVLAARLPAVGPPDTNAAPQHPFRDLAEGFTYVLRTRWVRSSVLFAAVMGLVTTGVLEVLLPALLRDGHENGAAVYGAVLAALGVGGLVGSLIAGGMEAPRRFLPVMVGVWALACVPLALPAWTLNPWIIGAGLMLYGAGIGVGMVIWGTVLQAHVPLDMLGRVASLDFFVSIAFMPLSVGLVGAVSATVAPGALFVAAGMVPLALAGVLALAGQLRSDEPHAA</sequence>
<evidence type="ECO:0000256" key="4">
    <source>
        <dbReference type="ARBA" id="ARBA00022989"/>
    </source>
</evidence>
<evidence type="ECO:0000259" key="7">
    <source>
        <dbReference type="PROSITE" id="PS50850"/>
    </source>
</evidence>
<feature type="transmembrane region" description="Helical" evidence="6">
    <location>
        <begin position="229"/>
        <end position="247"/>
    </location>
</feature>
<feature type="transmembrane region" description="Helical" evidence="6">
    <location>
        <begin position="315"/>
        <end position="338"/>
    </location>
</feature>
<dbReference type="PROSITE" id="PS50850">
    <property type="entry name" value="MFS"/>
    <property type="match status" value="1"/>
</dbReference>
<dbReference type="Gene3D" id="1.20.1250.20">
    <property type="entry name" value="MFS general substrate transporter like domains"/>
    <property type="match status" value="1"/>
</dbReference>
<keyword evidence="4 6" id="KW-1133">Transmembrane helix</keyword>
<dbReference type="InterPro" id="IPR036259">
    <property type="entry name" value="MFS_trans_sf"/>
</dbReference>
<dbReference type="InterPro" id="IPR011701">
    <property type="entry name" value="MFS"/>
</dbReference>
<evidence type="ECO:0000256" key="2">
    <source>
        <dbReference type="ARBA" id="ARBA00022475"/>
    </source>
</evidence>
<feature type="transmembrane region" description="Helical" evidence="6">
    <location>
        <begin position="106"/>
        <end position="135"/>
    </location>
</feature>
<dbReference type="GO" id="GO:0005886">
    <property type="term" value="C:plasma membrane"/>
    <property type="evidence" value="ECO:0007669"/>
    <property type="project" value="UniProtKB-SubCell"/>
</dbReference>
<name>A0A141AXS8_9MICC</name>
<feature type="domain" description="Major facilitator superfamily (MFS) profile" evidence="7">
    <location>
        <begin position="1"/>
        <end position="202"/>
    </location>
</feature>
<comment type="subcellular location">
    <subcellularLocation>
        <location evidence="1">Cell membrane</location>
        <topology evidence="1">Multi-pass membrane protein</topology>
    </subcellularLocation>
</comment>
<dbReference type="SUPFAM" id="SSF103473">
    <property type="entry name" value="MFS general substrate transporter"/>
    <property type="match status" value="1"/>
</dbReference>
<feature type="transmembrane region" description="Helical" evidence="6">
    <location>
        <begin position="18"/>
        <end position="38"/>
    </location>
</feature>
<feature type="transmembrane region" description="Helical" evidence="6">
    <location>
        <begin position="289"/>
        <end position="309"/>
    </location>
</feature>
<gene>
    <name evidence="8" type="primary">tetV</name>
    <name evidence="8" type="ORF">pLMA7_p00810</name>
</gene>
<accession>A0A141AXS8</accession>
<dbReference type="InterPro" id="IPR020846">
    <property type="entry name" value="MFS_dom"/>
</dbReference>
<dbReference type="EMBL" id="KJ599675">
    <property type="protein sequence ID" value="AKA20914.1"/>
    <property type="molecule type" value="Genomic_DNA"/>
</dbReference>
<keyword evidence="2" id="KW-1003">Cell membrane</keyword>
<evidence type="ECO:0000313" key="8">
    <source>
        <dbReference type="EMBL" id="AKA20914.1"/>
    </source>
</evidence>
<organism evidence="8">
    <name type="scientific">Micrococcus sp. A7</name>
    <dbReference type="NCBI Taxonomy" id="376418"/>
    <lineage>
        <taxon>Bacteria</taxon>
        <taxon>Bacillati</taxon>
        <taxon>Actinomycetota</taxon>
        <taxon>Actinomycetes</taxon>
        <taxon>Micrococcales</taxon>
        <taxon>Micrococcaceae</taxon>
        <taxon>Micrococcus</taxon>
    </lineage>
</organism>
<evidence type="ECO:0000256" key="3">
    <source>
        <dbReference type="ARBA" id="ARBA00022692"/>
    </source>
</evidence>
<evidence type="ECO:0000256" key="6">
    <source>
        <dbReference type="SAM" id="Phobius"/>
    </source>
</evidence>
<keyword evidence="8" id="KW-0614">Plasmid</keyword>
<dbReference type="RefSeq" id="WP_065573238.1">
    <property type="nucleotide sequence ID" value="NZ_KJ599675.1"/>
</dbReference>
<dbReference type="Pfam" id="PF07690">
    <property type="entry name" value="MFS_1"/>
    <property type="match status" value="1"/>
</dbReference>
<evidence type="ECO:0000256" key="1">
    <source>
        <dbReference type="ARBA" id="ARBA00004651"/>
    </source>
</evidence>
<feature type="transmembrane region" description="Helical" evidence="6">
    <location>
        <begin position="79"/>
        <end position="100"/>
    </location>
</feature>
<protein>
    <submittedName>
        <fullName evidence="8">Tetracycline-resistance determinant TetV</fullName>
    </submittedName>
</protein>
<geneLocation type="plasmid" evidence="8">
    <name>pLMA7</name>
</geneLocation>
<dbReference type="GO" id="GO:0022857">
    <property type="term" value="F:transmembrane transporter activity"/>
    <property type="evidence" value="ECO:0007669"/>
    <property type="project" value="InterPro"/>
</dbReference>
<dbReference type="CDD" id="cd06173">
    <property type="entry name" value="MFS_MefA_like"/>
    <property type="match status" value="1"/>
</dbReference>
<feature type="transmembrane region" description="Helical" evidence="6">
    <location>
        <begin position="350"/>
        <end position="374"/>
    </location>
</feature>
<dbReference type="PANTHER" id="PTHR23513:SF11">
    <property type="entry name" value="STAPHYLOFERRIN A TRANSPORTER"/>
    <property type="match status" value="1"/>
</dbReference>
<reference evidence="8" key="1">
    <citation type="submission" date="2014-03" db="EMBL/GenBank/DDBJ databases">
        <authorList>
            <person name="Saikia M."/>
            <person name="Chaudhari Y."/>
            <person name="Khan M."/>
            <person name="Devi D."/>
        </authorList>
    </citation>
    <scope>NUCLEOTIDE SEQUENCE</scope>
    <source>
        <strain evidence="8">A7</strain>
        <plasmid evidence="8">pLMA7</plasmid>
    </source>
</reference>
<dbReference type="PANTHER" id="PTHR23513">
    <property type="entry name" value="INTEGRAL MEMBRANE EFFLUX PROTEIN-RELATED"/>
    <property type="match status" value="1"/>
</dbReference>
<keyword evidence="5 6" id="KW-0472">Membrane</keyword>
<feature type="transmembrane region" description="Helical" evidence="6">
    <location>
        <begin position="380"/>
        <end position="399"/>
    </location>
</feature>
<evidence type="ECO:0000256" key="5">
    <source>
        <dbReference type="ARBA" id="ARBA00023136"/>
    </source>
</evidence>
<feature type="transmembrane region" description="Helical" evidence="6">
    <location>
        <begin position="259"/>
        <end position="282"/>
    </location>
</feature>
<proteinExistence type="predicted"/>
<dbReference type="AlphaFoldDB" id="A0A141AXS8"/>
<keyword evidence="3 6" id="KW-0812">Transmembrane</keyword>